<evidence type="ECO:0000313" key="1">
    <source>
        <dbReference type="EMBL" id="PRR74559.1"/>
    </source>
</evidence>
<dbReference type="RefSeq" id="WP_157049510.1">
    <property type="nucleotide sequence ID" value="NZ_PVXL01000029.1"/>
</dbReference>
<dbReference type="AlphaFoldDB" id="A0A9X7P6Q7"/>
<gene>
    <name evidence="1" type="ORF">MOST_09940</name>
</gene>
<protein>
    <submittedName>
        <fullName evidence="1">Uncharacterized protein</fullName>
    </submittedName>
</protein>
<evidence type="ECO:0000313" key="2">
    <source>
        <dbReference type="Proteomes" id="UP000239430"/>
    </source>
</evidence>
<proteinExistence type="predicted"/>
<dbReference type="EMBL" id="PVXL01000029">
    <property type="protein sequence ID" value="PRR74559.1"/>
    <property type="molecule type" value="Genomic_DNA"/>
</dbReference>
<accession>A0A9X7P6Q7</accession>
<comment type="caution">
    <text evidence="1">The sequence shown here is derived from an EMBL/GenBank/DDBJ whole genome shotgun (WGS) entry which is preliminary data.</text>
</comment>
<sequence length="45" mass="5235">MVVEFIKVAYDWHQAARQVLAAGLSERTAEWIRFGKLPKKLKIVH</sequence>
<name>A0A9X7P6Q7_9FIRM</name>
<organism evidence="1 2">
    <name type="scientific">Neomoorella stamsii</name>
    <dbReference type="NCBI Taxonomy" id="1266720"/>
    <lineage>
        <taxon>Bacteria</taxon>
        <taxon>Bacillati</taxon>
        <taxon>Bacillota</taxon>
        <taxon>Clostridia</taxon>
        <taxon>Neomoorellales</taxon>
        <taxon>Neomoorellaceae</taxon>
        <taxon>Neomoorella</taxon>
    </lineage>
</organism>
<reference evidence="1 2" key="1">
    <citation type="submission" date="2018-03" db="EMBL/GenBank/DDBJ databases">
        <title>Genome sequence of Moorella stamsii DSM 26217.</title>
        <authorList>
            <person name="Poehlein A."/>
            <person name="Daniel R."/>
        </authorList>
    </citation>
    <scope>NUCLEOTIDE SEQUENCE [LARGE SCALE GENOMIC DNA]</scope>
    <source>
        <strain evidence="2">DSM 26217</strain>
    </source>
</reference>
<keyword evidence="2" id="KW-1185">Reference proteome</keyword>
<dbReference type="Proteomes" id="UP000239430">
    <property type="component" value="Unassembled WGS sequence"/>
</dbReference>